<dbReference type="InParanoid" id="A0A0G4EXA1"/>
<reference evidence="2 3" key="1">
    <citation type="submission" date="2014-11" db="EMBL/GenBank/DDBJ databases">
        <authorList>
            <person name="Zhu J."/>
            <person name="Qi W."/>
            <person name="Song R."/>
        </authorList>
    </citation>
    <scope>NUCLEOTIDE SEQUENCE [LARGE SCALE GENOMIC DNA]</scope>
</reference>
<dbReference type="GO" id="GO:0005634">
    <property type="term" value="C:nucleus"/>
    <property type="evidence" value="ECO:0007669"/>
    <property type="project" value="TreeGrafter"/>
</dbReference>
<dbReference type="InterPro" id="IPR006640">
    <property type="entry name" value="SprT-like_domain"/>
</dbReference>
<dbReference type="OrthoDB" id="20772at2759"/>
<dbReference type="PANTHER" id="PTHR23099:SF0">
    <property type="entry name" value="GERM CELL NUCLEAR ACIDIC PROTEIN"/>
    <property type="match status" value="1"/>
</dbReference>
<dbReference type="CDD" id="cd00084">
    <property type="entry name" value="HMG-box_SF"/>
    <property type="match status" value="1"/>
</dbReference>
<name>A0A0G4EXA1_VITBC</name>
<protein>
    <recommendedName>
        <fullName evidence="1">SprT-like domain-containing protein</fullName>
    </recommendedName>
</protein>
<proteinExistence type="predicted"/>
<dbReference type="VEuPathDB" id="CryptoDB:Vbra_20958"/>
<dbReference type="GO" id="GO:0006950">
    <property type="term" value="P:response to stress"/>
    <property type="evidence" value="ECO:0007669"/>
    <property type="project" value="UniProtKB-ARBA"/>
</dbReference>
<gene>
    <name evidence="2" type="ORF">Vbra_20958</name>
</gene>
<dbReference type="AlphaFoldDB" id="A0A0G4EXA1"/>
<keyword evidence="3" id="KW-1185">Reference proteome</keyword>
<dbReference type="PANTHER" id="PTHR23099">
    <property type="entry name" value="TRANSCRIPTIONAL REGULATOR"/>
    <property type="match status" value="1"/>
</dbReference>
<dbReference type="OMA" id="CHNYDIE"/>
<dbReference type="EMBL" id="CDMY01000334">
    <property type="protein sequence ID" value="CEM02720.1"/>
    <property type="molecule type" value="Genomic_DNA"/>
</dbReference>
<evidence type="ECO:0000313" key="2">
    <source>
        <dbReference type="EMBL" id="CEM02720.1"/>
    </source>
</evidence>
<dbReference type="InterPro" id="IPR036910">
    <property type="entry name" value="HMG_box_dom_sf"/>
</dbReference>
<dbReference type="Proteomes" id="UP000041254">
    <property type="component" value="Unassembled WGS sequence"/>
</dbReference>
<evidence type="ECO:0000259" key="1">
    <source>
        <dbReference type="SMART" id="SM00731"/>
    </source>
</evidence>
<dbReference type="SUPFAM" id="SSF47095">
    <property type="entry name" value="HMG-box"/>
    <property type="match status" value="1"/>
</dbReference>
<feature type="domain" description="SprT-like" evidence="1">
    <location>
        <begin position="1"/>
        <end position="108"/>
    </location>
</feature>
<organism evidence="2 3">
    <name type="scientific">Vitrella brassicaformis (strain CCMP3155)</name>
    <dbReference type="NCBI Taxonomy" id="1169540"/>
    <lineage>
        <taxon>Eukaryota</taxon>
        <taxon>Sar</taxon>
        <taxon>Alveolata</taxon>
        <taxon>Colpodellida</taxon>
        <taxon>Vitrellaceae</taxon>
        <taxon>Vitrella</taxon>
    </lineage>
</organism>
<dbReference type="STRING" id="1169540.A0A0G4EXA1"/>
<dbReference type="Pfam" id="PF10263">
    <property type="entry name" value="SprT-like"/>
    <property type="match status" value="1"/>
</dbReference>
<sequence>MKTVIQLSTKVIDSEYRLKKTLLHECCHVAQFVLEREFRPPHGRAFWKWARIATRRFPDLPVETCHSYDVHYKCKYQCTACGKMFGRHSKSLDTARYRCKCGGRIVYLGMFDPDGRRIAEKVPTPYNRFVKERYESVRAEMPPGTPNAKVLQRVAQIWKDRKNRSDGSDNE</sequence>
<evidence type="ECO:0000313" key="3">
    <source>
        <dbReference type="Proteomes" id="UP000041254"/>
    </source>
</evidence>
<dbReference type="SMART" id="SM00731">
    <property type="entry name" value="SprT"/>
    <property type="match status" value="1"/>
</dbReference>
<accession>A0A0G4EXA1</accession>